<evidence type="ECO:0000259" key="10">
    <source>
        <dbReference type="PROSITE" id="PS51873"/>
    </source>
</evidence>
<keyword evidence="3" id="KW-0479">Metal-binding</keyword>
<sequence>MKNAVNNNNAAGPVVLLTDEVIEIESSPEPETMPRAREAAAAAATASGHTTTATAGASSSSPLNKGKGKARAKSRATPKKAAAFSGPVIELTDSDSDLDMPPSQTRSTQRARPKPAHPTASGSSQALHPLPIAVSASLENIPGPSSSKKRKGNEGAPLFLPSQSDEENEPPPFVRVEGGAAGRQRKRAHSEENGEERVQTRDKGKGKAKEEDDDDFDPEFSAKPFPDFFERVQERAKAATSGSVDGGKEKSATPGALFQDVKIIQPLRPVPPIAPAAAPNPPTVTHPVPVAVPAPVQEQHVQPQPPVPVPNHATLPQQQPPQLPQPPQEREPQRAPPPPPEPQPIVDPASHVVAQVLEIVPDVDPDHLLALVQTHLPNFAAHTTEHVVGILFENGDYPKVDRRNKGKRKAEDEPEAGGSNSPNKRPRVEQEPEVDYGSDQRAFTGGPHYVELALIQLQTSFPLIPKPFLRKLLQERGNLYAPTHLAILASEKKLVTLHRQLGGDIPYEEFVQAHRMRAYNQKATPYNNVKDRRKVAKVVDDEYVKERRWLLDKLNDPIEAQRDLGLGVGVPGEGAAAATAVAAGSSKGKEKAVEPEPTPVEEGTGIECQCCFSEYAFDDMVQCPEAHLFCSACVSQYAATKLGEHDIRIVCMHSSGCSLPFPVSELKRILSPKLMSLYERVEQQKELEAAGLEGLEECPFCDWKCVLEVSKEEEKLFRCGNEEGGCGVVSCRTCKKKDHLPKSCKEADDDKLLDGRHAIEEAMTRALMRNCPKCMKPFIKEQGCNKMTCPNCRTLSCYICRKVISGYEHFDQTPAGMPSTSRPKGKCPLFDHVEERHANEVKAAAEKAMEQYKRDHPDVDEKDIKVDLPPPPPSRQVLQPGVPVPGVVGAVPVYGAVHVHRYHYNGQDGLVPAPAIPAPRRGRGRGRGHPVLPPPVIPPPVVPAPAWRAYDPAQLQAQRDAMFMEERRRQREVQEHLEQMRVDRERLLLERQREEERAQAALRAVAENNRRHAELLERAQARARAQVEHVQALARARAETQAAAVDMRYDAQMRTRMQQLEQRAAAQHAETMRAAAEHQRIQGQLHAAAAARAGPGVGVPPQAVNFHVNILPPANRPQPRAGPSRSRK</sequence>
<evidence type="ECO:0000256" key="7">
    <source>
        <dbReference type="ARBA" id="ARBA00022833"/>
    </source>
</evidence>
<dbReference type="GO" id="GO:0016740">
    <property type="term" value="F:transferase activity"/>
    <property type="evidence" value="ECO:0007669"/>
    <property type="project" value="UniProtKB-KW"/>
</dbReference>
<evidence type="ECO:0000256" key="6">
    <source>
        <dbReference type="ARBA" id="ARBA00022786"/>
    </source>
</evidence>
<proteinExistence type="predicted"/>
<feature type="compositionally biased region" description="Basic and acidic residues" evidence="9">
    <location>
        <begin position="189"/>
        <end position="210"/>
    </location>
</feature>
<dbReference type="CDD" id="cd16630">
    <property type="entry name" value="RING-HC_RBR_RNF216"/>
    <property type="match status" value="1"/>
</dbReference>
<keyword evidence="4" id="KW-0677">Repeat</keyword>
<evidence type="ECO:0000256" key="1">
    <source>
        <dbReference type="ARBA" id="ARBA00004906"/>
    </source>
</evidence>
<dbReference type="InterPro" id="IPR047546">
    <property type="entry name" value="Rcat_RBR_RNF216"/>
</dbReference>
<organism evidence="11 12">
    <name type="scientific">Agrocybe pediades</name>
    <dbReference type="NCBI Taxonomy" id="84607"/>
    <lineage>
        <taxon>Eukaryota</taxon>
        <taxon>Fungi</taxon>
        <taxon>Dikarya</taxon>
        <taxon>Basidiomycota</taxon>
        <taxon>Agaricomycotina</taxon>
        <taxon>Agaricomycetes</taxon>
        <taxon>Agaricomycetidae</taxon>
        <taxon>Agaricales</taxon>
        <taxon>Agaricineae</taxon>
        <taxon>Strophariaceae</taxon>
        <taxon>Agrocybe</taxon>
    </lineage>
</organism>
<dbReference type="GO" id="GO:0008270">
    <property type="term" value="F:zinc ion binding"/>
    <property type="evidence" value="ECO:0007669"/>
    <property type="project" value="UniProtKB-KW"/>
</dbReference>
<keyword evidence="5" id="KW-0863">Zinc-finger</keyword>
<feature type="region of interest" description="Disordered" evidence="9">
    <location>
        <begin position="25"/>
        <end position="257"/>
    </location>
</feature>
<dbReference type="CDD" id="cd20339">
    <property type="entry name" value="BRcat_RBR_RNF216"/>
    <property type="match status" value="1"/>
</dbReference>
<dbReference type="CDD" id="cd20353">
    <property type="entry name" value="Rcat_RBR_RNF216"/>
    <property type="match status" value="1"/>
</dbReference>
<evidence type="ECO:0000256" key="2">
    <source>
        <dbReference type="ARBA" id="ARBA00022679"/>
    </source>
</evidence>
<dbReference type="InterPro" id="IPR051628">
    <property type="entry name" value="LUBAC_E3_Ligases"/>
</dbReference>
<dbReference type="Gene3D" id="1.20.120.1750">
    <property type="match status" value="1"/>
</dbReference>
<feature type="region of interest" description="Disordered" evidence="9">
    <location>
        <begin position="396"/>
        <end position="441"/>
    </location>
</feature>
<evidence type="ECO:0000256" key="3">
    <source>
        <dbReference type="ARBA" id="ARBA00022723"/>
    </source>
</evidence>
<feature type="compositionally biased region" description="Basic and acidic residues" evidence="9">
    <location>
        <begin position="228"/>
        <end position="237"/>
    </location>
</feature>
<feature type="region of interest" description="Disordered" evidence="9">
    <location>
        <begin position="1064"/>
        <end position="1087"/>
    </location>
</feature>
<feature type="domain" description="RING-type" evidence="10">
    <location>
        <begin position="604"/>
        <end position="831"/>
    </location>
</feature>
<reference evidence="11 12" key="1">
    <citation type="submission" date="2019-12" db="EMBL/GenBank/DDBJ databases">
        <authorList>
            <person name="Floudas D."/>
            <person name="Bentzer J."/>
            <person name="Ahren D."/>
            <person name="Johansson T."/>
            <person name="Persson P."/>
            <person name="Tunlid A."/>
        </authorList>
    </citation>
    <scope>NUCLEOTIDE SEQUENCE [LARGE SCALE GENOMIC DNA]</scope>
    <source>
        <strain evidence="11 12">CBS 102.39</strain>
    </source>
</reference>
<evidence type="ECO:0000313" key="11">
    <source>
        <dbReference type="EMBL" id="KAF4613600.1"/>
    </source>
</evidence>
<dbReference type="EMBL" id="JAACJL010000045">
    <property type="protein sequence ID" value="KAF4613600.1"/>
    <property type="molecule type" value="Genomic_DNA"/>
</dbReference>
<dbReference type="InterPro" id="IPR047544">
    <property type="entry name" value="RING-HC_RBR_RNF216"/>
</dbReference>
<feature type="compositionally biased region" description="Low complexity" evidence="9">
    <location>
        <begin position="39"/>
        <end position="61"/>
    </location>
</feature>
<name>A0A8H4QMV3_9AGAR</name>
<dbReference type="PROSITE" id="PS51873">
    <property type="entry name" value="TRIAD"/>
    <property type="match status" value="1"/>
</dbReference>
<feature type="compositionally biased region" description="Basic residues" evidence="9">
    <location>
        <begin position="66"/>
        <end position="78"/>
    </location>
</feature>
<feature type="compositionally biased region" description="Pro residues" evidence="9">
    <location>
        <begin position="334"/>
        <end position="345"/>
    </location>
</feature>
<dbReference type="Pfam" id="PF26191">
    <property type="entry name" value="RING-HC_RBR_RNF216"/>
    <property type="match status" value="1"/>
</dbReference>
<dbReference type="InterPro" id="IPR013083">
    <property type="entry name" value="Znf_RING/FYVE/PHD"/>
</dbReference>
<gene>
    <name evidence="11" type="ORF">D9613_007935</name>
</gene>
<evidence type="ECO:0000256" key="5">
    <source>
        <dbReference type="ARBA" id="ARBA00022771"/>
    </source>
</evidence>
<dbReference type="SUPFAM" id="SSF57850">
    <property type="entry name" value="RING/U-box"/>
    <property type="match status" value="2"/>
</dbReference>
<feature type="region of interest" description="Disordered" evidence="9">
    <location>
        <begin position="297"/>
        <end position="347"/>
    </location>
</feature>
<comment type="pathway">
    <text evidence="1">Protein modification; protein ubiquitination.</text>
</comment>
<comment type="caution">
    <text evidence="11">The sequence shown here is derived from an EMBL/GenBank/DDBJ whole genome shotgun (WGS) entry which is preliminary data.</text>
</comment>
<dbReference type="PANTHER" id="PTHR22770">
    <property type="entry name" value="UBIQUITIN CONJUGATING ENZYME 7 INTERACTING PROTEIN-RELATED"/>
    <property type="match status" value="1"/>
</dbReference>
<dbReference type="InterPro" id="IPR044066">
    <property type="entry name" value="TRIAD_supradom"/>
</dbReference>
<keyword evidence="7" id="KW-0862">Zinc</keyword>
<feature type="region of interest" description="Disordered" evidence="9">
    <location>
        <begin position="1109"/>
        <end position="1128"/>
    </location>
</feature>
<keyword evidence="2" id="KW-0808">Transferase</keyword>
<dbReference type="Gene3D" id="3.30.40.10">
    <property type="entry name" value="Zinc/RING finger domain, C3HC4 (zinc finger)"/>
    <property type="match status" value="1"/>
</dbReference>
<evidence type="ECO:0000256" key="9">
    <source>
        <dbReference type="SAM" id="MobiDB-lite"/>
    </source>
</evidence>
<evidence type="ECO:0000313" key="12">
    <source>
        <dbReference type="Proteomes" id="UP000521872"/>
    </source>
</evidence>
<feature type="compositionally biased region" description="Pro residues" evidence="9">
    <location>
        <begin position="318"/>
        <end position="327"/>
    </location>
</feature>
<evidence type="ECO:0000256" key="8">
    <source>
        <dbReference type="SAM" id="Coils"/>
    </source>
</evidence>
<protein>
    <recommendedName>
        <fullName evidence="10">RING-type domain-containing protein</fullName>
    </recommendedName>
</protein>
<evidence type="ECO:0000256" key="4">
    <source>
        <dbReference type="ARBA" id="ARBA00022737"/>
    </source>
</evidence>
<accession>A0A8H4QMV3</accession>
<dbReference type="Proteomes" id="UP000521872">
    <property type="component" value="Unassembled WGS sequence"/>
</dbReference>
<feature type="coiled-coil region" evidence="8">
    <location>
        <begin position="977"/>
        <end position="1022"/>
    </location>
</feature>
<dbReference type="AlphaFoldDB" id="A0A8H4QMV3"/>
<dbReference type="PANTHER" id="PTHR22770:SF47">
    <property type="entry name" value="E3 UBIQUITIN-PROTEIN LIGASE RNF216"/>
    <property type="match status" value="1"/>
</dbReference>
<keyword evidence="8" id="KW-0175">Coiled coil</keyword>
<dbReference type="Pfam" id="PF26200">
    <property type="entry name" value="Rcat_RNF216"/>
    <property type="match status" value="1"/>
</dbReference>
<dbReference type="InterPro" id="IPR047545">
    <property type="entry name" value="BRcat_RBR_RNF216"/>
</dbReference>
<keyword evidence="6" id="KW-0833">Ubl conjugation pathway</keyword>
<keyword evidence="12" id="KW-1185">Reference proteome</keyword>